<evidence type="ECO:0000313" key="3">
    <source>
        <dbReference type="Proteomes" id="UP000326912"/>
    </source>
</evidence>
<proteinExistence type="predicted"/>
<gene>
    <name evidence="2" type="ORF">KDW_24560</name>
</gene>
<accession>A0A5J4KFU2</accession>
<dbReference type="EMBL" id="BKZW01000001">
    <property type="protein sequence ID" value="GER88294.1"/>
    <property type="molecule type" value="Genomic_DNA"/>
</dbReference>
<keyword evidence="1" id="KW-0472">Membrane</keyword>
<dbReference type="AlphaFoldDB" id="A0A5J4KFU2"/>
<feature type="transmembrane region" description="Helical" evidence="1">
    <location>
        <begin position="7"/>
        <end position="29"/>
    </location>
</feature>
<keyword evidence="3" id="KW-1185">Reference proteome</keyword>
<evidence type="ECO:0000313" key="2">
    <source>
        <dbReference type="EMBL" id="GER88294.1"/>
    </source>
</evidence>
<evidence type="ECO:0000256" key="1">
    <source>
        <dbReference type="SAM" id="Phobius"/>
    </source>
</evidence>
<protein>
    <submittedName>
        <fullName evidence="2">Uncharacterized protein</fullName>
    </submittedName>
</protein>
<keyword evidence="1" id="KW-1133">Transmembrane helix</keyword>
<dbReference type="Proteomes" id="UP000326912">
    <property type="component" value="Unassembled WGS sequence"/>
</dbReference>
<keyword evidence="1" id="KW-0812">Transmembrane</keyword>
<comment type="caution">
    <text evidence="2">The sequence shown here is derived from an EMBL/GenBank/DDBJ whole genome shotgun (WGS) entry which is preliminary data.</text>
</comment>
<organism evidence="2 3">
    <name type="scientific">Dictyobacter vulcani</name>
    <dbReference type="NCBI Taxonomy" id="2607529"/>
    <lineage>
        <taxon>Bacteria</taxon>
        <taxon>Bacillati</taxon>
        <taxon>Chloroflexota</taxon>
        <taxon>Ktedonobacteria</taxon>
        <taxon>Ktedonobacterales</taxon>
        <taxon>Dictyobacteraceae</taxon>
        <taxon>Dictyobacter</taxon>
    </lineage>
</organism>
<sequence>MRIADDYLSFFGLLILPTMIGKIVLRAIITDENIEALNGWASQAKKTGSLRMRSNVRVYAIMLFATNQTIPRNSR</sequence>
<name>A0A5J4KFU2_9CHLR</name>
<reference evidence="2 3" key="1">
    <citation type="submission" date="2019-10" db="EMBL/GenBank/DDBJ databases">
        <title>Dictyobacter vulcani sp. nov., within the class Ktedonobacteria, isolated from soil of volcanic Mt. Zao.</title>
        <authorList>
            <person name="Zheng Y."/>
            <person name="Wang C.M."/>
            <person name="Sakai Y."/>
            <person name="Abe K."/>
            <person name="Yokota A."/>
            <person name="Yabe S."/>
        </authorList>
    </citation>
    <scope>NUCLEOTIDE SEQUENCE [LARGE SCALE GENOMIC DNA]</scope>
    <source>
        <strain evidence="2 3">W12</strain>
    </source>
</reference>